<dbReference type="AlphaFoldDB" id="A0A1N7KS39"/>
<evidence type="ECO:0000256" key="2">
    <source>
        <dbReference type="SAM" id="Phobius"/>
    </source>
</evidence>
<dbReference type="OrthoDB" id="7159357at2"/>
<sequence length="287" mass="30066">MRLICPNCNAQYVVDDSVIPDSGRDVQCSNCGHAWFQLPEGAAPPEAPDMPEAPEVEPGAPEVEAPEAEAPEPEAPEPAPDADTEAVAPSEEAPPAPRRSLDPSLMAVLREEAEREARARRREAGLPEDAPEAEAAADPDAEIAAMMAGSGAYAAEATAPATPVADFPAPDPDPEPDPPPRRDRLPDIEEINSTLRATSERAGDPVAADAPETVARNRSGFRLGFGLALAVAAAGLGVYASAPQIAARVPALAPALGTFVETIDRGRVWLDAELRALTDRLDDSQEN</sequence>
<feature type="compositionally biased region" description="Basic and acidic residues" evidence="1">
    <location>
        <begin position="109"/>
        <end position="125"/>
    </location>
</feature>
<feature type="compositionally biased region" description="Low complexity" evidence="1">
    <location>
        <begin position="142"/>
        <end position="168"/>
    </location>
</feature>
<keyword evidence="2" id="KW-1133">Transmembrane helix</keyword>
<keyword evidence="5" id="KW-1185">Reference proteome</keyword>
<evidence type="ECO:0000259" key="3">
    <source>
        <dbReference type="Pfam" id="PF13717"/>
    </source>
</evidence>
<feature type="compositionally biased region" description="Basic and acidic residues" evidence="1">
    <location>
        <begin position="178"/>
        <end position="187"/>
    </location>
</feature>
<feature type="compositionally biased region" description="Acidic residues" evidence="1">
    <location>
        <begin position="129"/>
        <end position="141"/>
    </location>
</feature>
<dbReference type="RefSeq" id="WP_076363823.1">
    <property type="nucleotide sequence ID" value="NZ_FTOM01000002.1"/>
</dbReference>
<feature type="domain" description="Zinc finger/thioredoxin putative" evidence="3">
    <location>
        <begin position="1"/>
        <end position="36"/>
    </location>
</feature>
<dbReference type="InterPro" id="IPR011723">
    <property type="entry name" value="Znf/thioredoxin_put"/>
</dbReference>
<dbReference type="EMBL" id="FTOM01000002">
    <property type="protein sequence ID" value="SIS64423.1"/>
    <property type="molecule type" value="Genomic_DNA"/>
</dbReference>
<feature type="compositionally biased region" description="Acidic residues" evidence="1">
    <location>
        <begin position="64"/>
        <end position="84"/>
    </location>
</feature>
<gene>
    <name evidence="4" type="ORF">SAMN05421795_102109</name>
</gene>
<keyword evidence="2" id="KW-0472">Membrane</keyword>
<protein>
    <submittedName>
        <fullName evidence="4">MJ0042 family finger-like domain-containing protein</fullName>
    </submittedName>
</protein>
<dbReference type="NCBIfam" id="TIGR02098">
    <property type="entry name" value="MJ0042_CXXC"/>
    <property type="match status" value="1"/>
</dbReference>
<proteinExistence type="predicted"/>
<evidence type="ECO:0000256" key="1">
    <source>
        <dbReference type="SAM" id="MobiDB-lite"/>
    </source>
</evidence>
<evidence type="ECO:0000313" key="4">
    <source>
        <dbReference type="EMBL" id="SIS64423.1"/>
    </source>
</evidence>
<name>A0A1N7KS39_9RHOB</name>
<dbReference type="Pfam" id="PF13717">
    <property type="entry name" value="Zn_ribbon_4"/>
    <property type="match status" value="1"/>
</dbReference>
<evidence type="ECO:0000313" key="5">
    <source>
        <dbReference type="Proteomes" id="UP000186098"/>
    </source>
</evidence>
<feature type="region of interest" description="Disordered" evidence="1">
    <location>
        <begin position="39"/>
        <end position="208"/>
    </location>
</feature>
<accession>A0A1N7KS39</accession>
<dbReference type="STRING" id="407234.SAMN05421795_102109"/>
<feature type="transmembrane region" description="Helical" evidence="2">
    <location>
        <begin position="223"/>
        <end position="242"/>
    </location>
</feature>
<keyword evidence="2" id="KW-0812">Transmembrane</keyword>
<reference evidence="5" key="1">
    <citation type="submission" date="2017-01" db="EMBL/GenBank/DDBJ databases">
        <authorList>
            <person name="Varghese N."/>
            <person name="Submissions S."/>
        </authorList>
    </citation>
    <scope>NUCLEOTIDE SEQUENCE [LARGE SCALE GENOMIC DNA]</scope>
    <source>
        <strain evidence="5">DSM 18714</strain>
    </source>
</reference>
<organism evidence="4 5">
    <name type="scientific">Phaeovulum vinaykumarii</name>
    <dbReference type="NCBI Taxonomy" id="407234"/>
    <lineage>
        <taxon>Bacteria</taxon>
        <taxon>Pseudomonadati</taxon>
        <taxon>Pseudomonadota</taxon>
        <taxon>Alphaproteobacteria</taxon>
        <taxon>Rhodobacterales</taxon>
        <taxon>Paracoccaceae</taxon>
        <taxon>Phaeovulum</taxon>
    </lineage>
</organism>
<dbReference type="Proteomes" id="UP000186098">
    <property type="component" value="Unassembled WGS sequence"/>
</dbReference>